<gene>
    <name evidence="1" type="ORF">HanXRQr2_Chr12g0563931</name>
</gene>
<dbReference type="EMBL" id="MNCJ02000327">
    <property type="protein sequence ID" value="KAF5779815.1"/>
    <property type="molecule type" value="Genomic_DNA"/>
</dbReference>
<dbReference type="Proteomes" id="UP000215914">
    <property type="component" value="Unassembled WGS sequence"/>
</dbReference>
<dbReference type="PANTHER" id="PTHR43198">
    <property type="entry name" value="BIFUNCTIONAL TH2 PROTEIN"/>
    <property type="match status" value="1"/>
</dbReference>
<keyword evidence="2" id="KW-1185">Reference proteome</keyword>
<dbReference type="Gramene" id="mRNA:HanXRQr2_Chr12g0563931">
    <property type="protein sequence ID" value="mRNA:HanXRQr2_Chr12g0563931"/>
    <property type="gene ID" value="HanXRQr2_Chr12g0563931"/>
</dbReference>
<sequence length="250" mass="28845">MSSADLRSTCEVLKREYTKEYERCIENMLTNQKGSIVYFEEFDYEGLKMALEQEFERRANKKVIESNVLKGLNLEDIRRAGEHLILHDGCMSFFQSITNNQHLNVNAHVLSYCWCADLIPSSFSSGGIPTMNVHANEFLYENSLYTSEIIKKIETPIDKLQAFTNILKNSDERDKTNLTIYIGDSVGDLLCLLEADIGSYCFKFKPSKNRNPLWCFVCSVIFCFNKETKSARRRKCVWLEGVIGHFVYGF</sequence>
<comment type="caution">
    <text evidence="1">The sequence shown here is derived from an EMBL/GenBank/DDBJ whole genome shotgun (WGS) entry which is preliminary data.</text>
</comment>
<protein>
    <submittedName>
        <fullName evidence="1">HAD superfamily protein</fullName>
    </submittedName>
</protein>
<name>A0A9K3HKA4_HELAN</name>
<dbReference type="PANTHER" id="PTHR43198:SF2">
    <property type="entry name" value="SI:CH1073-67J19.1-RELATED"/>
    <property type="match status" value="1"/>
</dbReference>
<dbReference type="InterPro" id="IPR050967">
    <property type="entry name" value="Thiamine_Salvage_TenA"/>
</dbReference>
<reference evidence="1" key="2">
    <citation type="submission" date="2020-06" db="EMBL/GenBank/DDBJ databases">
        <title>Helianthus annuus Genome sequencing and assembly Release 2.</title>
        <authorList>
            <person name="Gouzy J."/>
            <person name="Langlade N."/>
            <person name="Munos S."/>
        </authorList>
    </citation>
    <scope>NUCLEOTIDE SEQUENCE</scope>
    <source>
        <tissue evidence="1">Leaves</tissue>
    </source>
</reference>
<reference evidence="1" key="1">
    <citation type="journal article" date="2017" name="Nature">
        <title>The sunflower genome provides insights into oil metabolism, flowering and Asterid evolution.</title>
        <authorList>
            <person name="Badouin H."/>
            <person name="Gouzy J."/>
            <person name="Grassa C.J."/>
            <person name="Murat F."/>
            <person name="Staton S.E."/>
            <person name="Cottret L."/>
            <person name="Lelandais-Briere C."/>
            <person name="Owens G.L."/>
            <person name="Carrere S."/>
            <person name="Mayjonade B."/>
            <person name="Legrand L."/>
            <person name="Gill N."/>
            <person name="Kane N.C."/>
            <person name="Bowers J.E."/>
            <person name="Hubner S."/>
            <person name="Bellec A."/>
            <person name="Berard A."/>
            <person name="Berges H."/>
            <person name="Blanchet N."/>
            <person name="Boniface M.C."/>
            <person name="Brunel D."/>
            <person name="Catrice O."/>
            <person name="Chaidir N."/>
            <person name="Claudel C."/>
            <person name="Donnadieu C."/>
            <person name="Faraut T."/>
            <person name="Fievet G."/>
            <person name="Helmstetter N."/>
            <person name="King M."/>
            <person name="Knapp S.J."/>
            <person name="Lai Z."/>
            <person name="Le Paslier M.C."/>
            <person name="Lippi Y."/>
            <person name="Lorenzon L."/>
            <person name="Mandel J.R."/>
            <person name="Marage G."/>
            <person name="Marchand G."/>
            <person name="Marquand E."/>
            <person name="Bret-Mestries E."/>
            <person name="Morien E."/>
            <person name="Nambeesan S."/>
            <person name="Nguyen T."/>
            <person name="Pegot-Espagnet P."/>
            <person name="Pouilly N."/>
            <person name="Raftis F."/>
            <person name="Sallet E."/>
            <person name="Schiex T."/>
            <person name="Thomas J."/>
            <person name="Vandecasteele C."/>
            <person name="Vares D."/>
            <person name="Vear F."/>
            <person name="Vautrin S."/>
            <person name="Crespi M."/>
            <person name="Mangin B."/>
            <person name="Burke J.M."/>
            <person name="Salse J."/>
            <person name="Munos S."/>
            <person name="Vincourt P."/>
            <person name="Rieseberg L.H."/>
            <person name="Langlade N.B."/>
        </authorList>
    </citation>
    <scope>NUCLEOTIDE SEQUENCE</scope>
    <source>
        <tissue evidence="1">Leaves</tissue>
    </source>
</reference>
<accession>A0A9K3HKA4</accession>
<organism evidence="1 2">
    <name type="scientific">Helianthus annuus</name>
    <name type="common">Common sunflower</name>
    <dbReference type="NCBI Taxonomy" id="4232"/>
    <lineage>
        <taxon>Eukaryota</taxon>
        <taxon>Viridiplantae</taxon>
        <taxon>Streptophyta</taxon>
        <taxon>Embryophyta</taxon>
        <taxon>Tracheophyta</taxon>
        <taxon>Spermatophyta</taxon>
        <taxon>Magnoliopsida</taxon>
        <taxon>eudicotyledons</taxon>
        <taxon>Gunneridae</taxon>
        <taxon>Pentapetalae</taxon>
        <taxon>asterids</taxon>
        <taxon>campanulids</taxon>
        <taxon>Asterales</taxon>
        <taxon>Asteraceae</taxon>
        <taxon>Asteroideae</taxon>
        <taxon>Heliantheae alliance</taxon>
        <taxon>Heliantheae</taxon>
        <taxon>Helianthus</taxon>
    </lineage>
</organism>
<dbReference type="Gene3D" id="3.40.50.1000">
    <property type="entry name" value="HAD superfamily/HAD-like"/>
    <property type="match status" value="1"/>
</dbReference>
<evidence type="ECO:0000313" key="2">
    <source>
        <dbReference type="Proteomes" id="UP000215914"/>
    </source>
</evidence>
<dbReference type="SUPFAM" id="SSF56784">
    <property type="entry name" value="HAD-like"/>
    <property type="match status" value="1"/>
</dbReference>
<evidence type="ECO:0000313" key="1">
    <source>
        <dbReference type="EMBL" id="KAF5779815.1"/>
    </source>
</evidence>
<dbReference type="InterPro" id="IPR023214">
    <property type="entry name" value="HAD_sf"/>
</dbReference>
<dbReference type="InterPro" id="IPR036412">
    <property type="entry name" value="HAD-like_sf"/>
</dbReference>
<proteinExistence type="predicted"/>
<dbReference type="AlphaFoldDB" id="A0A9K3HKA4"/>